<evidence type="ECO:0000256" key="5">
    <source>
        <dbReference type="ARBA" id="ARBA00022729"/>
    </source>
</evidence>
<dbReference type="GO" id="GO:0005886">
    <property type="term" value="C:plasma membrane"/>
    <property type="evidence" value="ECO:0007669"/>
    <property type="project" value="UniProtKB-SubCell"/>
</dbReference>
<reference evidence="11" key="1">
    <citation type="submission" date="2011-07" db="EMBL/GenBank/DDBJ databases">
        <title>Divergent evolution of antigenic variation in African trypanosomes.</title>
        <authorList>
            <person name="Jackson A.P."/>
            <person name="Berry A."/>
            <person name="Allison H.C."/>
            <person name="Burton P."/>
            <person name="Anderson J."/>
            <person name="Aslett M."/>
            <person name="Brown R."/>
            <person name="Corton N."/>
            <person name="Harris D."/>
            <person name="Hauser H."/>
            <person name="Gamble J."/>
            <person name="Gilderthorp R."/>
            <person name="McQuillan J."/>
            <person name="Quail M.A."/>
            <person name="Sanders M."/>
            <person name="Van Tonder A."/>
            <person name="Ginger M.L."/>
            <person name="Donelson J.E."/>
            <person name="Field M.C."/>
            <person name="Barry J.D."/>
            <person name="Berriman M."/>
            <person name="Hertz-Fowler C."/>
        </authorList>
    </citation>
    <scope>NUCLEOTIDE SEQUENCE [LARGE SCALE GENOMIC DNA]</scope>
    <source>
        <strain evidence="11">IL3000</strain>
    </source>
</reference>
<comment type="function">
    <text evidence="1">VSG forms a coat on the surface of the parasite. The trypanosome evades the immune response of the host by expressing a series of antigenically distinct VSGs from an estimated 1000 VSG genes.</text>
</comment>
<evidence type="ECO:0000313" key="11">
    <source>
        <dbReference type="Proteomes" id="UP000000702"/>
    </source>
</evidence>
<evidence type="ECO:0000256" key="2">
    <source>
        <dbReference type="ARBA" id="ARBA00004609"/>
    </source>
</evidence>
<dbReference type="VEuPathDB" id="TriTrypDB:TcIL3000_0_12010"/>
<evidence type="ECO:0000256" key="4">
    <source>
        <dbReference type="ARBA" id="ARBA00022622"/>
    </source>
</evidence>
<evidence type="ECO:0000256" key="1">
    <source>
        <dbReference type="ARBA" id="ARBA00002523"/>
    </source>
</evidence>
<accession>F9WG23</accession>
<feature type="domain" description="Trypanosome variant surface glycoprotein B-type N-terminal" evidence="9">
    <location>
        <begin position="3"/>
        <end position="270"/>
    </location>
</feature>
<evidence type="ECO:0000256" key="6">
    <source>
        <dbReference type="ARBA" id="ARBA00023136"/>
    </source>
</evidence>
<evidence type="ECO:0000256" key="7">
    <source>
        <dbReference type="ARBA" id="ARBA00023180"/>
    </source>
</evidence>
<sequence length="314" mass="34651">MSWRKAALEVNENKNFEKLPSGSTAARLARHKLKRIGSQMERVIEEIKKKSGASRLEEIAKLFERAIYGNTPNVKDLNLYKGAVNRTKTCGGETGFSGKVAHAGKSLVLDFLCLCGKAEDGEPKVCGELVNVNDAGNWNTTTGMNGESNWNIIKGSCENMEFPKSCLAAEVLRAVADFESVLSKGGKTTAPVGKPGFHVYPGVFGICKYARERLSPPTVGCDGGKDYHSCICVYYGVASDWKNIQWLQHMKSALGLLEAAEATQLDITHLRMLQSRAEEIYDEAKMTLEHENPKWRSGSQSYYSCLFLPWALVI</sequence>
<comment type="subcellular location">
    <subcellularLocation>
        <location evidence="2">Cell membrane</location>
        <topology evidence="2">Lipid-anchor</topology>
        <topology evidence="2">GPI-anchor</topology>
    </subcellularLocation>
</comment>
<evidence type="ECO:0000313" key="10">
    <source>
        <dbReference type="EMBL" id="CCD16253.1"/>
    </source>
</evidence>
<evidence type="ECO:0000259" key="9">
    <source>
        <dbReference type="Pfam" id="PF13206"/>
    </source>
</evidence>
<comment type="caution">
    <text evidence="10">The sequence shown here is derived from an EMBL/GenBank/DDBJ whole genome shotgun (WGS) entry which is preliminary data.</text>
</comment>
<name>F9WG23_TRYCI</name>
<dbReference type="InterPro" id="IPR025932">
    <property type="entry name" value="Trypano_VSG_B_N_dom"/>
</dbReference>
<dbReference type="Proteomes" id="UP000000702">
    <property type="component" value="Unassembled WGS sequence"/>
</dbReference>
<keyword evidence="8" id="KW-0449">Lipoprotein</keyword>
<keyword evidence="3" id="KW-1003">Cell membrane</keyword>
<keyword evidence="5" id="KW-0732">Signal</keyword>
<keyword evidence="4" id="KW-0336">GPI-anchor</keyword>
<organism evidence="10 11">
    <name type="scientific">Trypanosoma congolense (strain IL3000)</name>
    <dbReference type="NCBI Taxonomy" id="1068625"/>
    <lineage>
        <taxon>Eukaryota</taxon>
        <taxon>Discoba</taxon>
        <taxon>Euglenozoa</taxon>
        <taxon>Kinetoplastea</taxon>
        <taxon>Metakinetoplastina</taxon>
        <taxon>Trypanosomatida</taxon>
        <taxon>Trypanosomatidae</taxon>
        <taxon>Trypanosoma</taxon>
        <taxon>Nannomonas</taxon>
    </lineage>
</organism>
<dbReference type="EMBL" id="CAEQ01002219">
    <property type="protein sequence ID" value="CCD16253.1"/>
    <property type="molecule type" value="Genomic_DNA"/>
</dbReference>
<proteinExistence type="predicted"/>
<keyword evidence="7" id="KW-0325">Glycoprotein</keyword>
<keyword evidence="11" id="KW-1185">Reference proteome</keyword>
<dbReference type="Pfam" id="PF13206">
    <property type="entry name" value="VSG_B"/>
    <property type="match status" value="1"/>
</dbReference>
<gene>
    <name evidence="10" type="ORF">TCIL3000_0_12010</name>
</gene>
<evidence type="ECO:0000256" key="3">
    <source>
        <dbReference type="ARBA" id="ARBA00022475"/>
    </source>
</evidence>
<evidence type="ECO:0000256" key="8">
    <source>
        <dbReference type="ARBA" id="ARBA00023288"/>
    </source>
</evidence>
<protein>
    <submittedName>
        <fullName evidence="10">Variant surface glycoprotein</fullName>
    </submittedName>
</protein>
<dbReference type="AlphaFoldDB" id="F9WG23"/>
<reference evidence="10 11" key="2">
    <citation type="journal article" date="2012" name="Proc. Natl. Acad. Sci. U.S.A.">
        <title>Antigenic diversity is generated by distinct evolutionary mechanisms in African trypanosome species.</title>
        <authorList>
            <person name="Jackson A.P."/>
            <person name="Berry A."/>
            <person name="Aslett M."/>
            <person name="Allison H.C."/>
            <person name="Burton P."/>
            <person name="Vavrova-Anderson J."/>
            <person name="Brown R."/>
            <person name="Browne H."/>
            <person name="Corton N."/>
            <person name="Hauser H."/>
            <person name="Gamble J."/>
            <person name="Gilderthorp R."/>
            <person name="Marcello L."/>
            <person name="McQuillan J."/>
            <person name="Otto T.D."/>
            <person name="Quail M.A."/>
            <person name="Sanders M.J."/>
            <person name="van Tonder A."/>
            <person name="Ginger M.L."/>
            <person name="Field M.C."/>
            <person name="Barry J.D."/>
            <person name="Hertz-Fowler C."/>
            <person name="Berriman M."/>
        </authorList>
    </citation>
    <scope>NUCLEOTIDE SEQUENCE [LARGE SCALE GENOMIC DNA]</scope>
    <source>
        <strain evidence="10 11">IL3000</strain>
    </source>
</reference>
<dbReference type="GO" id="GO:0098552">
    <property type="term" value="C:side of membrane"/>
    <property type="evidence" value="ECO:0007669"/>
    <property type="project" value="UniProtKB-KW"/>
</dbReference>
<keyword evidence="6" id="KW-0472">Membrane</keyword>